<sequence length="208" mass="23743">MRRKVRFPMEGEMGPARLRAGSSKATTLMGCLRLHATPSHTQKFRVPFHELSTSDFGSIIFLKASRAARSIKAAAASAAVVWAAVVLRLAGPSIVGFVADDLPRLYGFILDWLTPPYLYLVINVIILSIAASSRFSDNPRNPGPQRPSPSPLRPRKSMSRKSTTLAKLRERLRRRRPKRRRGRRRRKKERRRRRRRRGVRDIEVELVA</sequence>
<organism evidence="4">
    <name type="scientific">Ananas comosus var. bracteatus</name>
    <name type="common">red pineapple</name>
    <dbReference type="NCBI Taxonomy" id="296719"/>
    <lineage>
        <taxon>Eukaryota</taxon>
        <taxon>Viridiplantae</taxon>
        <taxon>Streptophyta</taxon>
        <taxon>Embryophyta</taxon>
        <taxon>Tracheophyta</taxon>
        <taxon>Spermatophyta</taxon>
        <taxon>Magnoliopsida</taxon>
        <taxon>Liliopsida</taxon>
        <taxon>Poales</taxon>
        <taxon>Bromeliaceae</taxon>
        <taxon>Bromelioideae</taxon>
        <taxon>Ananas</taxon>
    </lineage>
</organism>
<feature type="domain" description="DUF4408" evidence="3">
    <location>
        <begin position="103"/>
        <end position="135"/>
    </location>
</feature>
<feature type="compositionally biased region" description="Pro residues" evidence="1">
    <location>
        <begin position="141"/>
        <end position="152"/>
    </location>
</feature>
<evidence type="ECO:0000313" key="4">
    <source>
        <dbReference type="EMBL" id="CAD1841202.1"/>
    </source>
</evidence>
<proteinExistence type="predicted"/>
<dbReference type="AlphaFoldDB" id="A0A6V7QDJ1"/>
<dbReference type="Pfam" id="PF14364">
    <property type="entry name" value="DUF4408"/>
    <property type="match status" value="1"/>
</dbReference>
<accession>A0A6V7QDJ1</accession>
<feature type="transmembrane region" description="Helical" evidence="2">
    <location>
        <begin position="117"/>
        <end position="136"/>
    </location>
</feature>
<keyword evidence="2" id="KW-0812">Transmembrane</keyword>
<name>A0A6V7QDJ1_ANACO</name>
<evidence type="ECO:0000259" key="3">
    <source>
        <dbReference type="Pfam" id="PF14364"/>
    </source>
</evidence>
<dbReference type="InterPro" id="IPR025520">
    <property type="entry name" value="DUF4408"/>
</dbReference>
<evidence type="ECO:0000256" key="1">
    <source>
        <dbReference type="SAM" id="MobiDB-lite"/>
    </source>
</evidence>
<evidence type="ECO:0000256" key="2">
    <source>
        <dbReference type="SAM" id="Phobius"/>
    </source>
</evidence>
<feature type="transmembrane region" description="Helical" evidence="2">
    <location>
        <begin position="73"/>
        <end position="97"/>
    </location>
</feature>
<reference evidence="4" key="1">
    <citation type="submission" date="2020-07" db="EMBL/GenBank/DDBJ databases">
        <authorList>
            <person name="Lin J."/>
        </authorList>
    </citation>
    <scope>NUCLEOTIDE SEQUENCE</scope>
</reference>
<feature type="region of interest" description="Disordered" evidence="1">
    <location>
        <begin position="136"/>
        <end position="197"/>
    </location>
</feature>
<keyword evidence="2" id="KW-0472">Membrane</keyword>
<feature type="compositionally biased region" description="Basic residues" evidence="1">
    <location>
        <begin position="170"/>
        <end position="197"/>
    </location>
</feature>
<gene>
    <name evidence="4" type="ORF">CB5_LOCUS24413</name>
</gene>
<dbReference type="EMBL" id="LR862135">
    <property type="protein sequence ID" value="CAD1841202.1"/>
    <property type="molecule type" value="Genomic_DNA"/>
</dbReference>
<protein>
    <recommendedName>
        <fullName evidence="3">DUF4408 domain-containing protein</fullName>
    </recommendedName>
</protein>
<keyword evidence="2" id="KW-1133">Transmembrane helix</keyword>